<feature type="domain" description="Chorismate-utilising enzyme C-terminal" evidence="1">
    <location>
        <begin position="120"/>
        <end position="374"/>
    </location>
</feature>
<comment type="caution">
    <text evidence="2">The sequence shown here is derived from an EMBL/GenBank/DDBJ whole genome shotgun (WGS) entry which is preliminary data.</text>
</comment>
<keyword evidence="3" id="KW-1185">Reference proteome</keyword>
<dbReference type="RefSeq" id="WP_189576818.1">
    <property type="nucleotide sequence ID" value="NZ_BMXU01000002.1"/>
</dbReference>
<reference evidence="3" key="1">
    <citation type="journal article" date="2019" name="Int. J. Syst. Evol. Microbiol.">
        <title>The Global Catalogue of Microorganisms (GCM) 10K type strain sequencing project: providing services to taxonomists for standard genome sequencing and annotation.</title>
        <authorList>
            <consortium name="The Broad Institute Genomics Platform"/>
            <consortium name="The Broad Institute Genome Sequencing Center for Infectious Disease"/>
            <person name="Wu L."/>
            <person name="Ma J."/>
        </authorList>
    </citation>
    <scope>NUCLEOTIDE SEQUENCE [LARGE SCALE GENOMIC DNA]</scope>
    <source>
        <strain evidence="3">KCTC 22245</strain>
    </source>
</reference>
<dbReference type="InterPro" id="IPR019999">
    <property type="entry name" value="Anth_synth_I-like"/>
</dbReference>
<evidence type="ECO:0000313" key="3">
    <source>
        <dbReference type="Proteomes" id="UP001595607"/>
    </source>
</evidence>
<dbReference type="Pfam" id="PF00425">
    <property type="entry name" value="Chorismate_bind"/>
    <property type="match status" value="1"/>
</dbReference>
<gene>
    <name evidence="2" type="ORF">ACFONP_14170</name>
</gene>
<proteinExistence type="predicted"/>
<sequence length="385" mass="41723">MNGPQPRRVILAAGFSGEAIELSDVRDVWSCDHDELPGARPFEALREAEASLREGDVLAGYFGYECAVEPEPGLDLPPPPLGAPAAWFGVFGRAQRVQDDLPLPEHMPAPLRLDEGDTPEAYAEKAKDVRRRIAAGDVFQVNVSHRQSAEFGGEGRVIDQLPWREALTARFGALLDLGEHAIVSASPELFLALEGRRLATEPIKGTRPRSEDPIEDARLLEDLLADPKDRAENIMIADLMRNDLAKVCADGSIAEPEICGARSLDHVHHLYSRIEGHLREGLLFADALRAAFPCGSVTGAPKLAAMDAIAALEGEGRGAYCGSVFYTDGKRAAASVAIRTAVIDEECRRLDVRSGGGVTILSDPHKEYIEALDKGYLFRMLAGRS</sequence>
<dbReference type="SUPFAM" id="SSF56322">
    <property type="entry name" value="ADC synthase"/>
    <property type="match status" value="1"/>
</dbReference>
<dbReference type="PANTHER" id="PTHR11236">
    <property type="entry name" value="AMINOBENZOATE/ANTHRANILATE SYNTHASE"/>
    <property type="match status" value="1"/>
</dbReference>
<dbReference type="InterPro" id="IPR015890">
    <property type="entry name" value="Chorismate_C"/>
</dbReference>
<name>A0ABV7MH24_9PROT</name>
<dbReference type="PRINTS" id="PR00095">
    <property type="entry name" value="ANTSNTHASEI"/>
</dbReference>
<evidence type="ECO:0000313" key="2">
    <source>
        <dbReference type="EMBL" id="MFC3303874.1"/>
    </source>
</evidence>
<dbReference type="Gene3D" id="3.60.120.10">
    <property type="entry name" value="Anthranilate synthase"/>
    <property type="match status" value="1"/>
</dbReference>
<evidence type="ECO:0000259" key="1">
    <source>
        <dbReference type="Pfam" id="PF00425"/>
    </source>
</evidence>
<dbReference type="EMBL" id="JBHRVA010000003">
    <property type="protein sequence ID" value="MFC3303874.1"/>
    <property type="molecule type" value="Genomic_DNA"/>
</dbReference>
<dbReference type="PANTHER" id="PTHR11236:SF9">
    <property type="entry name" value="ANTHRANILATE SYNTHASE COMPONENT 1"/>
    <property type="match status" value="1"/>
</dbReference>
<protein>
    <submittedName>
        <fullName evidence="2">Anthranilate synthase component I family protein</fullName>
    </submittedName>
</protein>
<accession>A0ABV7MH24</accession>
<dbReference type="Proteomes" id="UP001595607">
    <property type="component" value="Unassembled WGS sequence"/>
</dbReference>
<dbReference type="InterPro" id="IPR005801">
    <property type="entry name" value="ADC_synthase"/>
</dbReference>
<organism evidence="2 3">
    <name type="scientific">Parvularcula lutaonensis</name>
    <dbReference type="NCBI Taxonomy" id="491923"/>
    <lineage>
        <taxon>Bacteria</taxon>
        <taxon>Pseudomonadati</taxon>
        <taxon>Pseudomonadota</taxon>
        <taxon>Alphaproteobacteria</taxon>
        <taxon>Parvularculales</taxon>
        <taxon>Parvularculaceae</taxon>
        <taxon>Parvularcula</taxon>
    </lineage>
</organism>